<dbReference type="PANTHER" id="PTHR45528">
    <property type="entry name" value="SENSOR HISTIDINE KINASE CPXA"/>
    <property type="match status" value="1"/>
</dbReference>
<evidence type="ECO:0000256" key="9">
    <source>
        <dbReference type="ARBA" id="ARBA00022777"/>
    </source>
</evidence>
<feature type="transmembrane region" description="Helical" evidence="14">
    <location>
        <begin position="14"/>
        <end position="33"/>
    </location>
</feature>
<comment type="subcellular location">
    <subcellularLocation>
        <location evidence="2">Cell membrane</location>
        <topology evidence="2">Multi-pass membrane protein</topology>
    </subcellularLocation>
</comment>
<sequence precursor="true">MSGRRPIKLLNKTTAFYLIFSFLVFFISAFIMSKMANQYIDSYVQNRFSKFDWRLKKHLTKDSTLSRLPRYLKLRRLSDRQLLQKLPVVKDTIIYNESIDEYQHYRKRLAAIKVGKDYYVYETRVHVGDFYRLRDDFLASMFFVFGALALGLIAFNYFLSGYLFRPFYQILNVMKTYKVGQQTSAPAISTTTEEFIKMQKLFQKMLDQIEKDYRNLKEYTEDMAHEMQTPLAIIRNKLETLMRDEAALERHGEAIQVIYRQINHLSHLGNVLNLITRIENGEFKNTRIIRTKPIIEEHLQSVKELAELKGLKITFDLNEEHAFNIDPYLFELVLKNLVRNAIQHAPTGASITIKTDEQSLIISNIGAELDFPPQQLFKRFVKRKNNGETLGLGLALVKKICDLNELNVSYEYLNGRHVFKISKAA</sequence>
<evidence type="ECO:0000256" key="6">
    <source>
        <dbReference type="ARBA" id="ARBA00022679"/>
    </source>
</evidence>
<dbReference type="Proteomes" id="UP000183868">
    <property type="component" value="Chromosome"/>
</dbReference>
<dbReference type="PANTHER" id="PTHR45528:SF1">
    <property type="entry name" value="SENSOR HISTIDINE KINASE CPXA"/>
    <property type="match status" value="1"/>
</dbReference>
<dbReference type="SUPFAM" id="SSF55874">
    <property type="entry name" value="ATPase domain of HSP90 chaperone/DNA topoisomerase II/histidine kinase"/>
    <property type="match status" value="1"/>
</dbReference>
<keyword evidence="7 14" id="KW-0812">Transmembrane</keyword>
<proteinExistence type="predicted"/>
<dbReference type="EMBL" id="CM001402">
    <property type="protein sequence ID" value="EHO40090.1"/>
    <property type="molecule type" value="Genomic_DNA"/>
</dbReference>
<evidence type="ECO:0000313" key="17">
    <source>
        <dbReference type="EMBL" id="EHO40090.1"/>
    </source>
</evidence>
<dbReference type="GO" id="GO:0000155">
    <property type="term" value="F:phosphorelay sensor kinase activity"/>
    <property type="evidence" value="ECO:0007669"/>
    <property type="project" value="InterPro"/>
</dbReference>
<dbReference type="AlphaFoldDB" id="H1XQZ6"/>
<dbReference type="InterPro" id="IPR003594">
    <property type="entry name" value="HATPase_dom"/>
</dbReference>
<keyword evidence="10" id="KW-0067">ATP-binding</keyword>
<reference evidence="17 18" key="1">
    <citation type="submission" date="2011-09" db="EMBL/GenBank/DDBJ databases">
        <title>The permanent draft genome of Caldithrix abyssi DSM 13497.</title>
        <authorList>
            <consortium name="US DOE Joint Genome Institute (JGI-PGF)"/>
            <person name="Lucas S."/>
            <person name="Han J."/>
            <person name="Lapidus A."/>
            <person name="Bruce D."/>
            <person name="Goodwin L."/>
            <person name="Pitluck S."/>
            <person name="Peters L."/>
            <person name="Kyrpides N."/>
            <person name="Mavromatis K."/>
            <person name="Ivanova N."/>
            <person name="Mikhailova N."/>
            <person name="Chertkov O."/>
            <person name="Detter J.C."/>
            <person name="Tapia R."/>
            <person name="Han C."/>
            <person name="Land M."/>
            <person name="Hauser L."/>
            <person name="Markowitz V."/>
            <person name="Cheng J.-F."/>
            <person name="Hugenholtz P."/>
            <person name="Woyke T."/>
            <person name="Wu D."/>
            <person name="Spring S."/>
            <person name="Brambilla E."/>
            <person name="Klenk H.-P."/>
            <person name="Eisen J.A."/>
        </authorList>
    </citation>
    <scope>NUCLEOTIDE SEQUENCE [LARGE SCALE GENOMIC DNA]</scope>
    <source>
        <strain evidence="17 18">DSM 13497</strain>
    </source>
</reference>
<dbReference type="GO" id="GO:0005886">
    <property type="term" value="C:plasma membrane"/>
    <property type="evidence" value="ECO:0007669"/>
    <property type="project" value="UniProtKB-SubCell"/>
</dbReference>
<dbReference type="InParanoid" id="H1XQZ6"/>
<dbReference type="PaxDb" id="880073-Calab_0445"/>
<evidence type="ECO:0000256" key="7">
    <source>
        <dbReference type="ARBA" id="ARBA00022692"/>
    </source>
</evidence>
<dbReference type="SMART" id="SM00388">
    <property type="entry name" value="HisKA"/>
    <property type="match status" value="1"/>
</dbReference>
<dbReference type="SUPFAM" id="SSF47384">
    <property type="entry name" value="Homodimeric domain of signal transducing histidine kinase"/>
    <property type="match status" value="1"/>
</dbReference>
<dbReference type="Gene3D" id="3.30.565.10">
    <property type="entry name" value="Histidine kinase-like ATPase, C-terminal domain"/>
    <property type="match status" value="1"/>
</dbReference>
<name>H1XQZ6_CALAY</name>
<keyword evidence="9 17" id="KW-0418">Kinase</keyword>
<evidence type="ECO:0000259" key="15">
    <source>
        <dbReference type="PROSITE" id="PS50109"/>
    </source>
</evidence>
<dbReference type="Gene3D" id="1.10.287.130">
    <property type="match status" value="1"/>
</dbReference>
<evidence type="ECO:0000256" key="13">
    <source>
        <dbReference type="ARBA" id="ARBA00023136"/>
    </source>
</evidence>
<feature type="transmembrane region" description="Helical" evidence="14">
    <location>
        <begin position="137"/>
        <end position="159"/>
    </location>
</feature>
<dbReference type="Proteomes" id="UP000004671">
    <property type="component" value="Chromosome"/>
</dbReference>
<dbReference type="KEGG" id="caby:Cabys_3260"/>
<dbReference type="EMBL" id="CP018099">
    <property type="protein sequence ID" value="APF20008.1"/>
    <property type="molecule type" value="Genomic_DNA"/>
</dbReference>
<evidence type="ECO:0000256" key="5">
    <source>
        <dbReference type="ARBA" id="ARBA00022553"/>
    </source>
</evidence>
<keyword evidence="6" id="KW-0808">Transferase</keyword>
<dbReference type="InterPro" id="IPR050398">
    <property type="entry name" value="HssS/ArlS-like"/>
</dbReference>
<feature type="domain" description="Histidine kinase" evidence="15">
    <location>
        <begin position="222"/>
        <end position="425"/>
    </location>
</feature>
<dbReference type="HOGENOM" id="CLU_000445_89_35_0"/>
<reference evidence="16 19" key="2">
    <citation type="submission" date="2016-11" db="EMBL/GenBank/DDBJ databases">
        <title>Genomic analysis of Caldithrix abyssi and proposal of a novel bacterial phylum Caldithrichaeota.</title>
        <authorList>
            <person name="Kublanov I."/>
            <person name="Sigalova O."/>
            <person name="Gavrilov S."/>
            <person name="Lebedinsky A."/>
            <person name="Ivanova N."/>
            <person name="Daum C."/>
            <person name="Reddy T."/>
            <person name="Klenk H.P."/>
            <person name="Goker M."/>
            <person name="Reva O."/>
            <person name="Miroshnichenko M."/>
            <person name="Kyprides N."/>
            <person name="Woyke T."/>
            <person name="Gelfand M."/>
        </authorList>
    </citation>
    <scope>NUCLEOTIDE SEQUENCE [LARGE SCALE GENOMIC DNA]</scope>
    <source>
        <strain evidence="16 19">LF13</strain>
    </source>
</reference>
<evidence type="ECO:0000256" key="11">
    <source>
        <dbReference type="ARBA" id="ARBA00022989"/>
    </source>
</evidence>
<dbReference type="GO" id="GO:0005524">
    <property type="term" value="F:ATP binding"/>
    <property type="evidence" value="ECO:0007669"/>
    <property type="project" value="UniProtKB-KW"/>
</dbReference>
<dbReference type="Pfam" id="PF00512">
    <property type="entry name" value="HisKA"/>
    <property type="match status" value="1"/>
</dbReference>
<dbReference type="InterPro" id="IPR005467">
    <property type="entry name" value="His_kinase_dom"/>
</dbReference>
<dbReference type="RefSeq" id="WP_006927010.1">
    <property type="nucleotide sequence ID" value="NZ_CM001402.1"/>
</dbReference>
<dbReference type="InterPro" id="IPR003661">
    <property type="entry name" value="HisK_dim/P_dom"/>
</dbReference>
<evidence type="ECO:0000256" key="12">
    <source>
        <dbReference type="ARBA" id="ARBA00023012"/>
    </source>
</evidence>
<keyword evidence="5" id="KW-0597">Phosphoprotein</keyword>
<evidence type="ECO:0000256" key="4">
    <source>
        <dbReference type="ARBA" id="ARBA00022475"/>
    </source>
</evidence>
<evidence type="ECO:0000256" key="2">
    <source>
        <dbReference type="ARBA" id="ARBA00004651"/>
    </source>
</evidence>
<keyword evidence="13 14" id="KW-0472">Membrane</keyword>
<evidence type="ECO:0000256" key="8">
    <source>
        <dbReference type="ARBA" id="ARBA00022741"/>
    </source>
</evidence>
<evidence type="ECO:0000313" key="18">
    <source>
        <dbReference type="Proteomes" id="UP000004671"/>
    </source>
</evidence>
<evidence type="ECO:0000256" key="10">
    <source>
        <dbReference type="ARBA" id="ARBA00022840"/>
    </source>
</evidence>
<dbReference type="SMART" id="SM00387">
    <property type="entry name" value="HATPase_c"/>
    <property type="match status" value="1"/>
</dbReference>
<dbReference type="eggNOG" id="COG0642">
    <property type="taxonomic scope" value="Bacteria"/>
</dbReference>
<gene>
    <name evidence="16" type="ORF">Cabys_3260</name>
    <name evidence="17" type="ORF">Calab_0445</name>
</gene>
<evidence type="ECO:0000256" key="14">
    <source>
        <dbReference type="SAM" id="Phobius"/>
    </source>
</evidence>
<dbReference type="Pfam" id="PF02518">
    <property type="entry name" value="HATPase_c"/>
    <property type="match status" value="1"/>
</dbReference>
<evidence type="ECO:0000256" key="3">
    <source>
        <dbReference type="ARBA" id="ARBA00012438"/>
    </source>
</evidence>
<accession>H1XQZ6</accession>
<keyword evidence="11 14" id="KW-1133">Transmembrane helix</keyword>
<protein>
    <recommendedName>
        <fullName evidence="3">histidine kinase</fullName>
        <ecNumber evidence="3">2.7.13.3</ecNumber>
    </recommendedName>
</protein>
<evidence type="ECO:0000256" key="1">
    <source>
        <dbReference type="ARBA" id="ARBA00000085"/>
    </source>
</evidence>
<dbReference type="OrthoDB" id="9762826at2"/>
<dbReference type="STRING" id="880073.Cabys_3260"/>
<evidence type="ECO:0000313" key="19">
    <source>
        <dbReference type="Proteomes" id="UP000183868"/>
    </source>
</evidence>
<keyword evidence="8" id="KW-0547">Nucleotide-binding</keyword>
<keyword evidence="4" id="KW-1003">Cell membrane</keyword>
<keyword evidence="18" id="KW-1185">Reference proteome</keyword>
<dbReference type="CDD" id="cd00082">
    <property type="entry name" value="HisKA"/>
    <property type="match status" value="1"/>
</dbReference>
<organism evidence="17 18">
    <name type="scientific">Caldithrix abyssi DSM 13497</name>
    <dbReference type="NCBI Taxonomy" id="880073"/>
    <lineage>
        <taxon>Bacteria</taxon>
        <taxon>Pseudomonadati</taxon>
        <taxon>Calditrichota</taxon>
        <taxon>Calditrichia</taxon>
        <taxon>Calditrichales</taxon>
        <taxon>Calditrichaceae</taxon>
        <taxon>Caldithrix</taxon>
    </lineage>
</organism>
<dbReference type="InterPro" id="IPR036890">
    <property type="entry name" value="HATPase_C_sf"/>
</dbReference>
<dbReference type="PROSITE" id="PS50109">
    <property type="entry name" value="HIS_KIN"/>
    <property type="match status" value="1"/>
</dbReference>
<evidence type="ECO:0000313" key="16">
    <source>
        <dbReference type="EMBL" id="APF20008.1"/>
    </source>
</evidence>
<keyword evidence="12" id="KW-0902">Two-component regulatory system</keyword>
<dbReference type="InterPro" id="IPR036097">
    <property type="entry name" value="HisK_dim/P_sf"/>
</dbReference>
<comment type="catalytic activity">
    <reaction evidence="1">
        <text>ATP + protein L-histidine = ADP + protein N-phospho-L-histidine.</text>
        <dbReference type="EC" id="2.7.13.3"/>
    </reaction>
</comment>
<dbReference type="EC" id="2.7.13.3" evidence="3"/>